<dbReference type="EMBL" id="SWFT01000056">
    <property type="protein sequence ID" value="KAA8904591.1"/>
    <property type="molecule type" value="Genomic_DNA"/>
</dbReference>
<comment type="caution">
    <text evidence="4">The sequence shown here is derived from an EMBL/GenBank/DDBJ whole genome shotgun (WGS) entry which is preliminary data.</text>
</comment>
<dbReference type="VEuPathDB" id="FungiDB:DIURU_001867"/>
<evidence type="ECO:0000256" key="1">
    <source>
        <dbReference type="ARBA" id="ARBA00022614"/>
    </source>
</evidence>
<keyword evidence="5" id="KW-1185">Reference proteome</keyword>
<dbReference type="AlphaFoldDB" id="A0A642UZ37"/>
<reference evidence="4 5" key="1">
    <citation type="submission" date="2019-07" db="EMBL/GenBank/DDBJ databases">
        <title>Genome assembly of two rare yeast pathogens: Diutina rugosa and Trichomonascus ciferrii.</title>
        <authorList>
            <person name="Mixao V."/>
            <person name="Saus E."/>
            <person name="Hansen A."/>
            <person name="Lass-Flor C."/>
            <person name="Gabaldon T."/>
        </authorList>
    </citation>
    <scope>NUCLEOTIDE SEQUENCE [LARGE SCALE GENOMIC DNA]</scope>
    <source>
        <strain evidence="4 5">CBS 613</strain>
    </source>
</reference>
<dbReference type="PROSITE" id="PS51450">
    <property type="entry name" value="LRR"/>
    <property type="match status" value="1"/>
</dbReference>
<dbReference type="Gene3D" id="3.80.10.10">
    <property type="entry name" value="Ribonuclease Inhibitor"/>
    <property type="match status" value="1"/>
</dbReference>
<evidence type="ECO:0000313" key="5">
    <source>
        <dbReference type="Proteomes" id="UP000449547"/>
    </source>
</evidence>
<dbReference type="Pfam" id="PF00560">
    <property type="entry name" value="LRR_1"/>
    <property type="match status" value="1"/>
</dbReference>
<dbReference type="PANTHER" id="PTHR45617:SF181">
    <property type="entry name" value="LP04042P"/>
    <property type="match status" value="1"/>
</dbReference>
<dbReference type="InterPro" id="IPR001611">
    <property type="entry name" value="Leu-rich_rpt"/>
</dbReference>
<dbReference type="SUPFAM" id="SSF52058">
    <property type="entry name" value="L domain-like"/>
    <property type="match status" value="1"/>
</dbReference>
<gene>
    <name evidence="4" type="ORF">DIURU_001867</name>
</gene>
<accession>A0A642UZ37</accession>
<evidence type="ECO:0000313" key="4">
    <source>
        <dbReference type="EMBL" id="KAA8904591.1"/>
    </source>
</evidence>
<sequence>MYRLPYEVIHQITSNLAIDDLLHLLDAIDHHPHWTQVYRFICGTTRVVRGPKALRHLTNVTYKVTTANDNDVTYPGITYLEVLHPQSAPVIPAHKVISAWVVHNLTPLCFYPRLRQVDIKGGCGVDLRSVHTLEQVNARYVSGELQLSASVSDVTLVSCDVSVAFPPHLRTLKCVGVHFHQVEISADLRLEKLVWKDVNFPLTITADVVDSDQPPIEDVRYKEYRYSPSLKFSGHIDASKWQTQALTVYDTVFTSICLPQNLESLSLDGCRLSTIPPLSNSIRHLSVRNNNLTSIQLDCYQLKSLDVSMNDLTTLTNLPLPLEVLVAAFNVITEIEIPPRVHTLDLTGNRLIKCDIPYHVTHFQL</sequence>
<dbReference type="PANTHER" id="PTHR45617">
    <property type="entry name" value="LEUCINE RICH REPEAT FAMILY PROTEIN"/>
    <property type="match status" value="1"/>
</dbReference>
<evidence type="ECO:0000259" key="3">
    <source>
        <dbReference type="PROSITE" id="PS50181"/>
    </source>
</evidence>
<dbReference type="InterPro" id="IPR032675">
    <property type="entry name" value="LRR_dom_sf"/>
</dbReference>
<dbReference type="RefSeq" id="XP_034013322.1">
    <property type="nucleotide sequence ID" value="XM_034154457.1"/>
</dbReference>
<proteinExistence type="predicted"/>
<evidence type="ECO:0000256" key="2">
    <source>
        <dbReference type="ARBA" id="ARBA00022737"/>
    </source>
</evidence>
<dbReference type="InterPro" id="IPR001810">
    <property type="entry name" value="F-box_dom"/>
</dbReference>
<protein>
    <recommendedName>
        <fullName evidence="3">F-box domain-containing protein</fullName>
    </recommendedName>
</protein>
<dbReference type="Proteomes" id="UP000449547">
    <property type="component" value="Unassembled WGS sequence"/>
</dbReference>
<keyword evidence="1" id="KW-0433">Leucine-rich repeat</keyword>
<dbReference type="GeneID" id="54780520"/>
<organism evidence="4 5">
    <name type="scientific">Diutina rugosa</name>
    <name type="common">Yeast</name>
    <name type="synonym">Candida rugosa</name>
    <dbReference type="NCBI Taxonomy" id="5481"/>
    <lineage>
        <taxon>Eukaryota</taxon>
        <taxon>Fungi</taxon>
        <taxon>Dikarya</taxon>
        <taxon>Ascomycota</taxon>
        <taxon>Saccharomycotina</taxon>
        <taxon>Pichiomycetes</taxon>
        <taxon>Debaryomycetaceae</taxon>
        <taxon>Diutina</taxon>
    </lineage>
</organism>
<dbReference type="PROSITE" id="PS50181">
    <property type="entry name" value="FBOX"/>
    <property type="match status" value="1"/>
</dbReference>
<feature type="domain" description="F-box" evidence="3">
    <location>
        <begin position="1"/>
        <end position="24"/>
    </location>
</feature>
<name>A0A642UZ37_DIURU</name>
<keyword evidence="2" id="KW-0677">Repeat</keyword>